<dbReference type="AlphaFoldDB" id="A0A560GVF9"/>
<reference evidence="1 2" key="1">
    <citation type="submission" date="2019-06" db="EMBL/GenBank/DDBJ databases">
        <title>Genomic Encyclopedia of Type Strains, Phase IV (KMG-V): Genome sequencing to study the core and pangenomes of soil and plant-associated prokaryotes.</title>
        <authorList>
            <person name="Whitman W."/>
        </authorList>
    </citation>
    <scope>NUCLEOTIDE SEQUENCE [LARGE SCALE GENOMIC DNA]</scope>
    <source>
        <strain evidence="1 2">BR 11622</strain>
    </source>
</reference>
<dbReference type="RefSeq" id="WP_145734773.1">
    <property type="nucleotide sequence ID" value="NZ_VITR01000013.1"/>
</dbReference>
<gene>
    <name evidence="1" type="ORF">FBZ90_1136</name>
</gene>
<name>A0A560GVF9_9PROT</name>
<protein>
    <submittedName>
        <fullName evidence="1">Uncharacterized protein</fullName>
    </submittedName>
</protein>
<evidence type="ECO:0000313" key="1">
    <source>
        <dbReference type="EMBL" id="TWB38015.1"/>
    </source>
</evidence>
<proteinExistence type="predicted"/>
<evidence type="ECO:0000313" key="2">
    <source>
        <dbReference type="Proteomes" id="UP000315751"/>
    </source>
</evidence>
<dbReference type="Proteomes" id="UP000315751">
    <property type="component" value="Unassembled WGS sequence"/>
</dbReference>
<dbReference type="EMBL" id="VITR01000013">
    <property type="protein sequence ID" value="TWB38015.1"/>
    <property type="molecule type" value="Genomic_DNA"/>
</dbReference>
<sequence length="114" mass="12389">MPQPLRPTFPPKGDAAYQQLWQVIDIAVRDAFDRHPEYLTAAGRHAAVTSVTKRVVGGVLAHLIQGKLLANNLRGEDATRAVMMAAVDMLLEVVEPAEFVEALKRAFPKDVSGG</sequence>
<comment type="caution">
    <text evidence="1">The sequence shown here is derived from an EMBL/GenBank/DDBJ whole genome shotgun (WGS) entry which is preliminary data.</text>
</comment>
<accession>A0A560GVF9</accession>
<dbReference type="OrthoDB" id="8482080at2"/>
<organism evidence="1 2">
    <name type="scientific">Nitrospirillum amazonense</name>
    <dbReference type="NCBI Taxonomy" id="28077"/>
    <lineage>
        <taxon>Bacteria</taxon>
        <taxon>Pseudomonadati</taxon>
        <taxon>Pseudomonadota</taxon>
        <taxon>Alphaproteobacteria</taxon>
        <taxon>Rhodospirillales</taxon>
        <taxon>Azospirillaceae</taxon>
        <taxon>Nitrospirillum</taxon>
    </lineage>
</organism>
<keyword evidence="2" id="KW-1185">Reference proteome</keyword>